<proteinExistence type="predicted"/>
<dbReference type="KEGG" id="mmas:MYMAC_003972"/>
<dbReference type="AlphaFoldDB" id="A0A250JZ10"/>
<protein>
    <submittedName>
        <fullName evidence="1">Uncharacterized protein</fullName>
    </submittedName>
</protein>
<evidence type="ECO:0000313" key="2">
    <source>
        <dbReference type="Proteomes" id="UP000217343"/>
    </source>
</evidence>
<reference evidence="1 2" key="1">
    <citation type="submission" date="2017-06" db="EMBL/GenBank/DDBJ databases">
        <title>Sequencing and comparative analysis of myxobacterial genomes.</title>
        <authorList>
            <person name="Rupp O."/>
            <person name="Goesmann A."/>
            <person name="Sogaard-Andersen L."/>
        </authorList>
    </citation>
    <scope>NUCLEOTIDE SEQUENCE [LARGE SCALE GENOMIC DNA]</scope>
    <source>
        <strain evidence="1 2">DSM 14697</strain>
    </source>
</reference>
<dbReference type="EMBL" id="CP022203">
    <property type="protein sequence ID" value="ATB48346.1"/>
    <property type="molecule type" value="Genomic_DNA"/>
</dbReference>
<name>A0A250JZ10_9BACT</name>
<accession>A0A250JZ10</accession>
<dbReference type="Proteomes" id="UP000217343">
    <property type="component" value="Chromosome"/>
</dbReference>
<evidence type="ECO:0000313" key="1">
    <source>
        <dbReference type="EMBL" id="ATB48346.1"/>
    </source>
</evidence>
<keyword evidence="2" id="KW-1185">Reference proteome</keyword>
<sequence length="49" mass="5609">MNNDKNAVTVEKNESLLIDEFEIIELEDRLELAGRCNGRCDAQVERSVE</sequence>
<dbReference type="RefSeq" id="WP_013940671.1">
    <property type="nucleotide sequence ID" value="NZ_CP022203.1"/>
</dbReference>
<organism evidence="1 2">
    <name type="scientific">Corallococcus macrosporus DSM 14697</name>
    <dbReference type="NCBI Taxonomy" id="1189310"/>
    <lineage>
        <taxon>Bacteria</taxon>
        <taxon>Pseudomonadati</taxon>
        <taxon>Myxococcota</taxon>
        <taxon>Myxococcia</taxon>
        <taxon>Myxococcales</taxon>
        <taxon>Cystobacterineae</taxon>
        <taxon>Myxococcaceae</taxon>
        <taxon>Corallococcus</taxon>
    </lineage>
</organism>
<gene>
    <name evidence="1" type="ORF">MYMAC_003972</name>
</gene>